<dbReference type="PANTHER" id="PTHR43133:SF57">
    <property type="entry name" value="RNA POLYMERASE SIGMA-70 FACTOR"/>
    <property type="match status" value="1"/>
</dbReference>
<reference evidence="9 10" key="1">
    <citation type="journal article" date="2016" name="Nat. Commun.">
        <title>Thousands of microbial genomes shed light on interconnected biogeochemical processes in an aquifer system.</title>
        <authorList>
            <person name="Anantharaman K."/>
            <person name="Brown C.T."/>
            <person name="Hug L.A."/>
            <person name="Sharon I."/>
            <person name="Castelle C.J."/>
            <person name="Probst A.J."/>
            <person name="Thomas B.C."/>
            <person name="Singh A."/>
            <person name="Wilkins M.J."/>
            <person name="Karaoz U."/>
            <person name="Brodie E.L."/>
            <person name="Williams K.H."/>
            <person name="Hubbard S.S."/>
            <person name="Banfield J.F."/>
        </authorList>
    </citation>
    <scope>NUCLEOTIDE SEQUENCE [LARGE SCALE GENOMIC DNA]</scope>
</reference>
<dbReference type="InterPro" id="IPR036388">
    <property type="entry name" value="WH-like_DNA-bd_sf"/>
</dbReference>
<dbReference type="Pfam" id="PF04542">
    <property type="entry name" value="Sigma70_r2"/>
    <property type="match status" value="1"/>
</dbReference>
<evidence type="ECO:0000313" key="9">
    <source>
        <dbReference type="EMBL" id="OHA54997.1"/>
    </source>
</evidence>
<protein>
    <recommendedName>
        <fullName evidence="6">RNA polymerase sigma factor</fullName>
    </recommendedName>
</protein>
<gene>
    <name evidence="9" type="ORF">A2429_01440</name>
</gene>
<proteinExistence type="inferred from homology"/>
<evidence type="ECO:0000256" key="5">
    <source>
        <dbReference type="ARBA" id="ARBA00023163"/>
    </source>
</evidence>
<dbReference type="InterPro" id="IPR007627">
    <property type="entry name" value="RNA_pol_sigma70_r2"/>
</dbReference>
<evidence type="ECO:0000256" key="2">
    <source>
        <dbReference type="ARBA" id="ARBA00023015"/>
    </source>
</evidence>
<dbReference type="InterPro" id="IPR013325">
    <property type="entry name" value="RNA_pol_sigma_r2"/>
</dbReference>
<dbReference type="GO" id="GO:0006352">
    <property type="term" value="P:DNA-templated transcription initiation"/>
    <property type="evidence" value="ECO:0007669"/>
    <property type="project" value="InterPro"/>
</dbReference>
<keyword evidence="3 6" id="KW-0731">Sigma factor</keyword>
<dbReference type="Pfam" id="PF08281">
    <property type="entry name" value="Sigma70_r4_2"/>
    <property type="match status" value="1"/>
</dbReference>
<keyword evidence="2 6" id="KW-0805">Transcription regulation</keyword>
<comment type="caution">
    <text evidence="9">The sequence shown here is derived from an EMBL/GenBank/DDBJ whole genome shotgun (WGS) entry which is preliminary data.</text>
</comment>
<dbReference type="SUPFAM" id="SSF88659">
    <property type="entry name" value="Sigma3 and sigma4 domains of RNA polymerase sigma factors"/>
    <property type="match status" value="1"/>
</dbReference>
<dbReference type="InterPro" id="IPR013249">
    <property type="entry name" value="RNA_pol_sigma70_r4_t2"/>
</dbReference>
<accession>A0A1G2Q356</accession>
<dbReference type="InterPro" id="IPR014284">
    <property type="entry name" value="RNA_pol_sigma-70_dom"/>
</dbReference>
<dbReference type="InterPro" id="IPR013324">
    <property type="entry name" value="RNA_pol_sigma_r3/r4-like"/>
</dbReference>
<sequence length="184" mass="21752">MELSEVLGLVEQARGGDKQAFGQLYDEHARRLHRFIQIRLPNETQAEDLLQETFLKAWLALPKLKLEGLNFSAWLYKIARNLVNDHYRKVYRTPTSEDIEEHMELSAEQNIEGDLDRVMMLEKVREVLPKLKTEYRQVIELRFIQEFSVIEAAEILNRSQVAVRLLQYRALQRLRNIINENYVA</sequence>
<evidence type="ECO:0000313" key="10">
    <source>
        <dbReference type="Proteomes" id="UP000178199"/>
    </source>
</evidence>
<dbReference type="CDD" id="cd06171">
    <property type="entry name" value="Sigma70_r4"/>
    <property type="match status" value="1"/>
</dbReference>
<dbReference type="GO" id="GO:0016987">
    <property type="term" value="F:sigma factor activity"/>
    <property type="evidence" value="ECO:0007669"/>
    <property type="project" value="UniProtKB-KW"/>
</dbReference>
<dbReference type="Gene3D" id="1.10.10.10">
    <property type="entry name" value="Winged helix-like DNA-binding domain superfamily/Winged helix DNA-binding domain"/>
    <property type="match status" value="1"/>
</dbReference>
<feature type="domain" description="RNA polymerase sigma factor 70 region 4 type 2" evidence="8">
    <location>
        <begin position="122"/>
        <end position="174"/>
    </location>
</feature>
<dbReference type="InterPro" id="IPR039425">
    <property type="entry name" value="RNA_pol_sigma-70-like"/>
</dbReference>
<dbReference type="NCBIfam" id="TIGR02937">
    <property type="entry name" value="sigma70-ECF"/>
    <property type="match status" value="1"/>
</dbReference>
<dbReference type="AlphaFoldDB" id="A0A1G2Q356"/>
<dbReference type="Gene3D" id="1.10.1740.10">
    <property type="match status" value="1"/>
</dbReference>
<evidence type="ECO:0000259" key="8">
    <source>
        <dbReference type="Pfam" id="PF08281"/>
    </source>
</evidence>
<keyword evidence="5 6" id="KW-0804">Transcription</keyword>
<keyword evidence="4 6" id="KW-0238">DNA-binding</keyword>
<evidence type="ECO:0000256" key="4">
    <source>
        <dbReference type="ARBA" id="ARBA00023125"/>
    </source>
</evidence>
<evidence type="ECO:0000256" key="6">
    <source>
        <dbReference type="RuleBase" id="RU000716"/>
    </source>
</evidence>
<dbReference type="PROSITE" id="PS01063">
    <property type="entry name" value="SIGMA70_ECF"/>
    <property type="match status" value="1"/>
</dbReference>
<evidence type="ECO:0000256" key="1">
    <source>
        <dbReference type="ARBA" id="ARBA00010641"/>
    </source>
</evidence>
<organism evidence="9 10">
    <name type="scientific">Candidatus Veblenbacteria bacterium RIFOXYC1_FULL_42_9</name>
    <dbReference type="NCBI Taxonomy" id="1802427"/>
    <lineage>
        <taxon>Bacteria</taxon>
        <taxon>Candidatus Vebleniibacteriota</taxon>
    </lineage>
</organism>
<feature type="domain" description="RNA polymerase sigma-70 region 2" evidence="7">
    <location>
        <begin position="24"/>
        <end position="90"/>
    </location>
</feature>
<dbReference type="EMBL" id="MHTD01000048">
    <property type="protein sequence ID" value="OHA54997.1"/>
    <property type="molecule type" value="Genomic_DNA"/>
</dbReference>
<dbReference type="InterPro" id="IPR000838">
    <property type="entry name" value="RNA_pol_sigma70_ECF_CS"/>
</dbReference>
<dbReference type="PANTHER" id="PTHR43133">
    <property type="entry name" value="RNA POLYMERASE ECF-TYPE SIGMA FACTO"/>
    <property type="match status" value="1"/>
</dbReference>
<evidence type="ECO:0000256" key="3">
    <source>
        <dbReference type="ARBA" id="ARBA00023082"/>
    </source>
</evidence>
<comment type="similarity">
    <text evidence="1 6">Belongs to the sigma-70 factor family. ECF subfamily.</text>
</comment>
<dbReference type="SUPFAM" id="SSF88946">
    <property type="entry name" value="Sigma2 domain of RNA polymerase sigma factors"/>
    <property type="match status" value="1"/>
</dbReference>
<dbReference type="Proteomes" id="UP000178199">
    <property type="component" value="Unassembled WGS sequence"/>
</dbReference>
<dbReference type="GO" id="GO:0003677">
    <property type="term" value="F:DNA binding"/>
    <property type="evidence" value="ECO:0007669"/>
    <property type="project" value="UniProtKB-KW"/>
</dbReference>
<evidence type="ECO:0000259" key="7">
    <source>
        <dbReference type="Pfam" id="PF04542"/>
    </source>
</evidence>
<name>A0A1G2Q356_9BACT</name>